<dbReference type="PANTHER" id="PTHR30399:SF1">
    <property type="entry name" value="UTP PYROPHOSPHATASE"/>
    <property type="match status" value="1"/>
</dbReference>
<sequence length="244" mass="28223">MPEPSGALPVSEASEFIFEDIPYRLVRSPRRKRLGLVLAQSGVEVRIPQRCAARHGHQFLQENIQWVRAQLLAANQRASQVPHYRYIFGEQFPWLGKLMPLERAANTRAAGIGEASILLYTRAQSPGQEQLQSALQRLYQREALAMLTEKSQLMADQLGVTFSSVRVRRTKSKWGHCSIRGELQYNWLICLAPEPVVDYLVAHEVCHLRHHNHSRDFWLLVQSICPRFKELRRWLRDNGHRLTV</sequence>
<dbReference type="InterPro" id="IPR053136">
    <property type="entry name" value="UTP_pyrophosphatase-like"/>
</dbReference>
<comment type="caution">
    <text evidence="2">The sequence shown here is derived from an EMBL/GenBank/DDBJ whole genome shotgun (WGS) entry which is preliminary data.</text>
</comment>
<proteinExistence type="predicted"/>
<dbReference type="Pfam" id="PF01863">
    <property type="entry name" value="YgjP-like"/>
    <property type="match status" value="1"/>
</dbReference>
<feature type="domain" description="YgjP-like metallopeptidase" evidence="1">
    <location>
        <begin position="33"/>
        <end position="237"/>
    </location>
</feature>
<dbReference type="RefSeq" id="WP_371840198.1">
    <property type="nucleotide sequence ID" value="NZ_JBGMEK010000044.1"/>
</dbReference>
<reference evidence="2 3" key="1">
    <citation type="submission" date="2024-08" db="EMBL/GenBank/DDBJ databases">
        <authorList>
            <person name="Ishaq N."/>
        </authorList>
    </citation>
    <scope>NUCLEOTIDE SEQUENCE [LARGE SCALE GENOMIC DNA]</scope>
    <source>
        <strain evidence="2 3">DSM 18651</strain>
    </source>
</reference>
<dbReference type="Gene3D" id="3.30.2010.10">
    <property type="entry name" value="Metalloproteases ('zincins'), catalytic domain"/>
    <property type="match status" value="1"/>
</dbReference>
<dbReference type="CDD" id="cd07344">
    <property type="entry name" value="M48_yhfN_like"/>
    <property type="match status" value="1"/>
</dbReference>
<accession>A0ABV4P3K3</accession>
<evidence type="ECO:0000313" key="3">
    <source>
        <dbReference type="Proteomes" id="UP001569428"/>
    </source>
</evidence>
<dbReference type="PANTHER" id="PTHR30399">
    <property type="entry name" value="UNCHARACTERIZED PROTEIN YGJP"/>
    <property type="match status" value="1"/>
</dbReference>
<dbReference type="Proteomes" id="UP001569428">
    <property type="component" value="Unassembled WGS sequence"/>
</dbReference>
<evidence type="ECO:0000259" key="1">
    <source>
        <dbReference type="Pfam" id="PF01863"/>
    </source>
</evidence>
<gene>
    <name evidence="2" type="ORF">ACCI49_16525</name>
</gene>
<dbReference type="EMBL" id="JBGMEK010000044">
    <property type="protein sequence ID" value="MFA0812520.1"/>
    <property type="molecule type" value="Genomic_DNA"/>
</dbReference>
<name>A0ABV4P3K3_9GAMM</name>
<protein>
    <submittedName>
        <fullName evidence="2">M48 family metallopeptidase</fullName>
    </submittedName>
</protein>
<evidence type="ECO:0000313" key="2">
    <source>
        <dbReference type="EMBL" id="MFA0812520.1"/>
    </source>
</evidence>
<keyword evidence="3" id="KW-1185">Reference proteome</keyword>
<organism evidence="2 3">
    <name type="scientific">Microbulbifer epialgicus</name>
    <dbReference type="NCBI Taxonomy" id="393907"/>
    <lineage>
        <taxon>Bacteria</taxon>
        <taxon>Pseudomonadati</taxon>
        <taxon>Pseudomonadota</taxon>
        <taxon>Gammaproteobacteria</taxon>
        <taxon>Cellvibrionales</taxon>
        <taxon>Microbulbiferaceae</taxon>
        <taxon>Microbulbifer</taxon>
    </lineage>
</organism>
<dbReference type="InterPro" id="IPR002725">
    <property type="entry name" value="YgjP-like_metallopeptidase"/>
</dbReference>